<dbReference type="Proteomes" id="UP001299970">
    <property type="component" value="Unassembled WGS sequence"/>
</dbReference>
<dbReference type="PANTHER" id="PTHR33164:SF43">
    <property type="entry name" value="HTH-TYPE TRANSCRIPTIONAL REPRESSOR YETL"/>
    <property type="match status" value="1"/>
</dbReference>
<dbReference type="PRINTS" id="PR00598">
    <property type="entry name" value="HTHMARR"/>
</dbReference>
<reference evidence="3 4" key="1">
    <citation type="submission" date="2022-03" db="EMBL/GenBank/DDBJ databases">
        <title>Pseudonocardia alaer sp. nov., a novel actinomycete isolated from reed forest soil.</title>
        <authorList>
            <person name="Wang L."/>
        </authorList>
    </citation>
    <scope>NUCLEOTIDE SEQUENCE [LARGE SCALE GENOMIC DNA]</scope>
    <source>
        <strain evidence="3 4">Y-16303</strain>
    </source>
</reference>
<dbReference type="SUPFAM" id="SSF46785">
    <property type="entry name" value="Winged helix' DNA-binding domain"/>
    <property type="match status" value="1"/>
</dbReference>
<proteinExistence type="predicted"/>
<dbReference type="PANTHER" id="PTHR33164">
    <property type="entry name" value="TRANSCRIPTIONAL REGULATOR, MARR FAMILY"/>
    <property type="match status" value="1"/>
</dbReference>
<gene>
    <name evidence="3" type="ORF">MMF94_03230</name>
</gene>
<dbReference type="InterPro" id="IPR000835">
    <property type="entry name" value="HTH_MarR-typ"/>
</dbReference>
<feature type="region of interest" description="Disordered" evidence="1">
    <location>
        <begin position="144"/>
        <end position="167"/>
    </location>
</feature>
<name>A0ABS9T845_9PSEU</name>
<dbReference type="InterPro" id="IPR036388">
    <property type="entry name" value="WH-like_DNA-bd_sf"/>
</dbReference>
<sequence length="167" mass="17978">MVQRSNDEIRGDLSYLFDKASQALAARMTTALAGLDITPRDYCVLTKAAPGELTQGELAEIALLDKTTMVVTMDNLEGAGLARRTPSPEDRRARIVQTTDEGREVVDKARTVIDGVYEDVLAVLPEKQRAAFLDALVALVGAGGPLSAVEPTPNAPRRRSQRSSRSA</sequence>
<evidence type="ECO:0000256" key="1">
    <source>
        <dbReference type="SAM" id="MobiDB-lite"/>
    </source>
</evidence>
<protein>
    <submittedName>
        <fullName evidence="3">MarR family transcriptional regulator</fullName>
    </submittedName>
</protein>
<dbReference type="RefSeq" id="WP_241034720.1">
    <property type="nucleotide sequence ID" value="NZ_BAAAJF010000009.1"/>
</dbReference>
<keyword evidence="4" id="KW-1185">Reference proteome</keyword>
<accession>A0ABS9T845</accession>
<feature type="domain" description="HTH marR-type" evidence="2">
    <location>
        <begin position="10"/>
        <end position="141"/>
    </location>
</feature>
<comment type="caution">
    <text evidence="3">The sequence shown here is derived from an EMBL/GenBank/DDBJ whole genome shotgun (WGS) entry which is preliminary data.</text>
</comment>
<dbReference type="Gene3D" id="1.10.10.10">
    <property type="entry name" value="Winged helix-like DNA-binding domain superfamily/Winged helix DNA-binding domain"/>
    <property type="match status" value="1"/>
</dbReference>
<dbReference type="EMBL" id="JAKXMK010000003">
    <property type="protein sequence ID" value="MCH6164687.1"/>
    <property type="molecule type" value="Genomic_DNA"/>
</dbReference>
<dbReference type="InterPro" id="IPR039422">
    <property type="entry name" value="MarR/SlyA-like"/>
</dbReference>
<dbReference type="SMART" id="SM00347">
    <property type="entry name" value="HTH_MARR"/>
    <property type="match status" value="1"/>
</dbReference>
<dbReference type="PROSITE" id="PS50995">
    <property type="entry name" value="HTH_MARR_2"/>
    <property type="match status" value="1"/>
</dbReference>
<feature type="compositionally biased region" description="Basic residues" evidence="1">
    <location>
        <begin position="156"/>
        <end position="167"/>
    </location>
</feature>
<organism evidence="3 4">
    <name type="scientific">Pseudonocardia alaniniphila</name>
    <dbReference type="NCBI Taxonomy" id="75291"/>
    <lineage>
        <taxon>Bacteria</taxon>
        <taxon>Bacillati</taxon>
        <taxon>Actinomycetota</taxon>
        <taxon>Actinomycetes</taxon>
        <taxon>Pseudonocardiales</taxon>
        <taxon>Pseudonocardiaceae</taxon>
        <taxon>Pseudonocardia</taxon>
    </lineage>
</organism>
<dbReference type="InterPro" id="IPR036390">
    <property type="entry name" value="WH_DNA-bd_sf"/>
</dbReference>
<evidence type="ECO:0000313" key="4">
    <source>
        <dbReference type="Proteomes" id="UP001299970"/>
    </source>
</evidence>
<evidence type="ECO:0000259" key="2">
    <source>
        <dbReference type="PROSITE" id="PS50995"/>
    </source>
</evidence>
<dbReference type="Pfam" id="PF12802">
    <property type="entry name" value="MarR_2"/>
    <property type="match status" value="1"/>
</dbReference>
<evidence type="ECO:0000313" key="3">
    <source>
        <dbReference type="EMBL" id="MCH6164687.1"/>
    </source>
</evidence>